<dbReference type="PROSITE" id="PS00107">
    <property type="entry name" value="PROTEIN_KINASE_ATP"/>
    <property type="match status" value="1"/>
</dbReference>
<evidence type="ECO:0000256" key="1">
    <source>
        <dbReference type="ARBA" id="ARBA00004479"/>
    </source>
</evidence>
<dbReference type="Pfam" id="PF13947">
    <property type="entry name" value="GUB_WAK_bind"/>
    <property type="match status" value="1"/>
</dbReference>
<comment type="caution">
    <text evidence="11">Lacks conserved residue(s) required for the propagation of feature annotation.</text>
</comment>
<dbReference type="Gene3D" id="1.10.510.10">
    <property type="entry name" value="Transferase(Phosphotransferase) domain 1"/>
    <property type="match status" value="1"/>
</dbReference>
<gene>
    <name evidence="16" type="ORF">KI387_020375</name>
</gene>
<dbReference type="GO" id="GO:0005509">
    <property type="term" value="F:calcium ion binding"/>
    <property type="evidence" value="ECO:0007669"/>
    <property type="project" value="InterPro"/>
</dbReference>
<dbReference type="InterPro" id="IPR000742">
    <property type="entry name" value="EGF"/>
</dbReference>
<dbReference type="InterPro" id="IPR008271">
    <property type="entry name" value="Ser/Thr_kinase_AS"/>
</dbReference>
<proteinExistence type="predicted"/>
<dbReference type="PROSITE" id="PS00108">
    <property type="entry name" value="PROTEIN_KINASE_ST"/>
    <property type="match status" value="1"/>
</dbReference>
<feature type="compositionally biased region" description="Polar residues" evidence="13">
    <location>
        <begin position="1"/>
        <end position="21"/>
    </location>
</feature>
<evidence type="ECO:0000256" key="11">
    <source>
        <dbReference type="PROSITE-ProRule" id="PRU00076"/>
    </source>
</evidence>
<dbReference type="GO" id="GO:0030247">
    <property type="term" value="F:polysaccharide binding"/>
    <property type="evidence" value="ECO:0007669"/>
    <property type="project" value="InterPro"/>
</dbReference>
<dbReference type="PROSITE" id="PS01186">
    <property type="entry name" value="EGF_2"/>
    <property type="match status" value="1"/>
</dbReference>
<dbReference type="Gene3D" id="2.10.25.10">
    <property type="entry name" value="Laminin"/>
    <property type="match status" value="2"/>
</dbReference>
<evidence type="ECO:0000313" key="16">
    <source>
        <dbReference type="EMBL" id="KAH9318606.1"/>
    </source>
</evidence>
<keyword evidence="2 11" id="KW-0245">EGF-like domain</keyword>
<evidence type="ECO:0000256" key="12">
    <source>
        <dbReference type="PROSITE-ProRule" id="PRU10141"/>
    </source>
</evidence>
<dbReference type="PROSITE" id="PS00010">
    <property type="entry name" value="ASX_HYDROXYL"/>
    <property type="match status" value="1"/>
</dbReference>
<dbReference type="Pfam" id="PF00069">
    <property type="entry name" value="Pkinase"/>
    <property type="match status" value="1"/>
</dbReference>
<dbReference type="FunFam" id="2.10.25.10:FF:000038">
    <property type="entry name" value="Fibrillin 2"/>
    <property type="match status" value="1"/>
</dbReference>
<dbReference type="SMART" id="SM00179">
    <property type="entry name" value="EGF_CA"/>
    <property type="match status" value="1"/>
</dbReference>
<dbReference type="Proteomes" id="UP000824469">
    <property type="component" value="Unassembled WGS sequence"/>
</dbReference>
<evidence type="ECO:0000256" key="4">
    <source>
        <dbReference type="ARBA" id="ARBA00022729"/>
    </source>
</evidence>
<dbReference type="SUPFAM" id="SSF57196">
    <property type="entry name" value="EGF/Laminin"/>
    <property type="match status" value="1"/>
</dbReference>
<dbReference type="InterPro" id="IPR001881">
    <property type="entry name" value="EGF-like_Ca-bd_dom"/>
</dbReference>
<evidence type="ECO:0000256" key="5">
    <source>
        <dbReference type="ARBA" id="ARBA00022737"/>
    </source>
</evidence>
<evidence type="ECO:0000313" key="17">
    <source>
        <dbReference type="Proteomes" id="UP000824469"/>
    </source>
</evidence>
<dbReference type="SMART" id="SM00220">
    <property type="entry name" value="S_TKc"/>
    <property type="match status" value="1"/>
</dbReference>
<dbReference type="GO" id="GO:0005524">
    <property type="term" value="F:ATP binding"/>
    <property type="evidence" value="ECO:0007669"/>
    <property type="project" value="UniProtKB-UniRule"/>
</dbReference>
<dbReference type="CDD" id="cd00054">
    <property type="entry name" value="EGF_CA"/>
    <property type="match status" value="1"/>
</dbReference>
<feature type="domain" description="EGF-like" evidence="15">
    <location>
        <begin position="417"/>
        <end position="461"/>
    </location>
</feature>
<keyword evidence="4" id="KW-0732">Signal</keyword>
<dbReference type="InterPro" id="IPR049883">
    <property type="entry name" value="NOTCH1_EGF-like"/>
</dbReference>
<evidence type="ECO:0000259" key="14">
    <source>
        <dbReference type="PROSITE" id="PS50011"/>
    </source>
</evidence>
<feature type="binding site" evidence="12">
    <location>
        <position position="570"/>
    </location>
    <ligand>
        <name>ATP</name>
        <dbReference type="ChEBI" id="CHEBI:30616"/>
    </ligand>
</feature>
<dbReference type="InterPro" id="IPR000719">
    <property type="entry name" value="Prot_kinase_dom"/>
</dbReference>
<comment type="subcellular location">
    <subcellularLocation>
        <location evidence="1">Membrane</location>
        <topology evidence="1">Single-pass type I membrane protein</topology>
    </subcellularLocation>
</comment>
<protein>
    <submittedName>
        <fullName evidence="16">Uncharacterized protein</fullName>
    </submittedName>
</protein>
<evidence type="ECO:0000256" key="6">
    <source>
        <dbReference type="ARBA" id="ARBA00022741"/>
    </source>
</evidence>
<feature type="region of interest" description="Disordered" evidence="13">
    <location>
        <begin position="1"/>
        <end position="115"/>
    </location>
</feature>
<dbReference type="Pfam" id="PF07645">
    <property type="entry name" value="EGF_CA"/>
    <property type="match status" value="1"/>
</dbReference>
<dbReference type="GO" id="GO:0005886">
    <property type="term" value="C:plasma membrane"/>
    <property type="evidence" value="ECO:0007669"/>
    <property type="project" value="TreeGrafter"/>
</dbReference>
<evidence type="ECO:0000256" key="8">
    <source>
        <dbReference type="ARBA" id="ARBA00022840"/>
    </source>
</evidence>
<dbReference type="GO" id="GO:0004674">
    <property type="term" value="F:protein serine/threonine kinase activity"/>
    <property type="evidence" value="ECO:0007669"/>
    <property type="project" value="TreeGrafter"/>
</dbReference>
<dbReference type="InterPro" id="IPR045274">
    <property type="entry name" value="WAK-like"/>
</dbReference>
<evidence type="ECO:0000256" key="7">
    <source>
        <dbReference type="ARBA" id="ARBA00022777"/>
    </source>
</evidence>
<keyword evidence="9" id="KW-1015">Disulfide bond</keyword>
<keyword evidence="7" id="KW-0418">Kinase</keyword>
<evidence type="ECO:0000259" key="15">
    <source>
        <dbReference type="PROSITE" id="PS50026"/>
    </source>
</evidence>
<dbReference type="PANTHER" id="PTHR27005">
    <property type="entry name" value="WALL-ASSOCIATED RECEPTOR KINASE-LIKE 21"/>
    <property type="match status" value="1"/>
</dbReference>
<keyword evidence="3" id="KW-0808">Transferase</keyword>
<dbReference type="InterPro" id="IPR011009">
    <property type="entry name" value="Kinase-like_dom_sf"/>
</dbReference>
<reference evidence="16 17" key="1">
    <citation type="journal article" date="2021" name="Nat. Plants">
        <title>The Taxus genome provides insights into paclitaxel biosynthesis.</title>
        <authorList>
            <person name="Xiong X."/>
            <person name="Gou J."/>
            <person name="Liao Q."/>
            <person name="Li Y."/>
            <person name="Zhou Q."/>
            <person name="Bi G."/>
            <person name="Li C."/>
            <person name="Du R."/>
            <person name="Wang X."/>
            <person name="Sun T."/>
            <person name="Guo L."/>
            <person name="Liang H."/>
            <person name="Lu P."/>
            <person name="Wu Y."/>
            <person name="Zhang Z."/>
            <person name="Ro D.K."/>
            <person name="Shang Y."/>
            <person name="Huang S."/>
            <person name="Yan J."/>
        </authorList>
    </citation>
    <scope>NUCLEOTIDE SEQUENCE [LARGE SCALE GENOMIC DNA]</scope>
    <source>
        <strain evidence="16">Ta-2019</strain>
    </source>
</reference>
<dbReference type="AlphaFoldDB" id="A0AA38LC81"/>
<accession>A0AA38LC81</accession>
<dbReference type="PROSITE" id="PS50026">
    <property type="entry name" value="EGF_3"/>
    <property type="match status" value="1"/>
</dbReference>
<evidence type="ECO:0000256" key="3">
    <source>
        <dbReference type="ARBA" id="ARBA00022679"/>
    </source>
</evidence>
<feature type="compositionally biased region" description="Basic and acidic residues" evidence="13">
    <location>
        <begin position="23"/>
        <end position="32"/>
    </location>
</feature>
<keyword evidence="10" id="KW-0325">Glycoprotein</keyword>
<evidence type="ECO:0000256" key="9">
    <source>
        <dbReference type="ARBA" id="ARBA00023157"/>
    </source>
</evidence>
<evidence type="ECO:0000256" key="10">
    <source>
        <dbReference type="ARBA" id="ARBA00023180"/>
    </source>
</evidence>
<dbReference type="PROSITE" id="PS50011">
    <property type="entry name" value="PROTEIN_KINASE_DOM"/>
    <property type="match status" value="1"/>
</dbReference>
<dbReference type="InterPro" id="IPR017441">
    <property type="entry name" value="Protein_kinase_ATP_BS"/>
</dbReference>
<sequence>MDAGSKSQARSTANKEPQATGSRDARKWRVEECTNQGRAMQLEDRRRLRSWARRSPSLPQRQDGGFFQRLGCRDGWGDPPPSQDGGGSGWGAPPLDGGGGSGCPSSSSSFLVPDGKDRGLNPRLIVEELKIRVDAERGQHGKFEGNDICEVVKKMIMVEEQGRELRSKSAQIGSVFDTKILCQAAKCQPESCGSMNVSYPFWIDNSDCGYPGFQIKCKVVNSTGQPALFLTAFEDYNATHVIPSDFPIMEINYTGNLIINSTSLKAYSCNFSTDTRKYFELLQRGHSPFPRPIAYCDYGCCETVLADNWKLINFTGKGWFYYNKVEKCGFSTVFDPTTFKVVDENTDMFFGVGRKASYGLRVNWGIGLQNCSIAKTVNYSCAFNAECIDSPTGKGHVCKCLPGYEGSGYSNGTSCTDVDECNRPDLNLCAKPSKGGICQNSEGSYNCSCAKGYKGDGFQCESSTSSKNYLIPATIGSVSSFNLVSLGACGIFWCLRRRRLNNIRDKYFLQNGGLQLQEHIASLGGRKNMTIFSEKELEIASNHYSTELGRGGFATVYKGVLVDGTQVALKKPKAISGEFINEIMIFSHVNHRNIVKLLGSCLQTQFPLLVYEFVPNGTLFEHLHSPHKSLAWETRRQIAIETADAITYMHLQASQRIFHRDIKSSNILLDDTFTPKVVDFGVSRLRPCDETHLSTMAVGTRGYLDPEFVENNQFTDKSDVFSYGVVLVELLTGLNPLLSIEGIVCTLYDHFLSAINCNHLSEILDVKVVNEENQAQMENMARLAKACLQMKSKARPSMREVVEELAWIRAATKQSGGLRRDVTLVEHKGNSTQAKMNDYMLLMSVEGTSEDLYTLPAPTEIITSEDPSTTLIQIQMSDMYAR</sequence>
<evidence type="ECO:0000256" key="13">
    <source>
        <dbReference type="SAM" id="MobiDB-lite"/>
    </source>
</evidence>
<keyword evidence="8 12" id="KW-0067">ATP-binding</keyword>
<dbReference type="FunFam" id="1.10.510.10:FF:000084">
    <property type="entry name" value="Wall-associated receptor kinase 2"/>
    <property type="match status" value="1"/>
</dbReference>
<keyword evidence="5" id="KW-0677">Repeat</keyword>
<dbReference type="EMBL" id="JAHRHJ020000004">
    <property type="protein sequence ID" value="KAH9318606.1"/>
    <property type="molecule type" value="Genomic_DNA"/>
</dbReference>
<dbReference type="OMA" id="VNESNTC"/>
<feature type="compositionally biased region" description="Gly residues" evidence="13">
    <location>
        <begin position="84"/>
        <end position="102"/>
    </location>
</feature>
<dbReference type="Gene3D" id="3.30.200.20">
    <property type="entry name" value="Phosphorylase Kinase, domain 1"/>
    <property type="match status" value="1"/>
</dbReference>
<dbReference type="InterPro" id="IPR025287">
    <property type="entry name" value="WAK_GUB"/>
</dbReference>
<keyword evidence="17" id="KW-1185">Reference proteome</keyword>
<evidence type="ECO:0000256" key="2">
    <source>
        <dbReference type="ARBA" id="ARBA00022536"/>
    </source>
</evidence>
<dbReference type="PANTHER" id="PTHR27005:SF283">
    <property type="entry name" value="OS02G0633066 PROTEIN"/>
    <property type="match status" value="1"/>
</dbReference>
<keyword evidence="6 12" id="KW-0547">Nucleotide-binding</keyword>
<name>A0AA38LC81_TAXCH</name>
<dbReference type="InterPro" id="IPR000152">
    <property type="entry name" value="EGF-type_Asp/Asn_hydroxyl_site"/>
</dbReference>
<organism evidence="16 17">
    <name type="scientific">Taxus chinensis</name>
    <name type="common">Chinese yew</name>
    <name type="synonym">Taxus wallichiana var. chinensis</name>
    <dbReference type="NCBI Taxonomy" id="29808"/>
    <lineage>
        <taxon>Eukaryota</taxon>
        <taxon>Viridiplantae</taxon>
        <taxon>Streptophyta</taxon>
        <taxon>Embryophyta</taxon>
        <taxon>Tracheophyta</taxon>
        <taxon>Spermatophyta</taxon>
        <taxon>Pinopsida</taxon>
        <taxon>Pinidae</taxon>
        <taxon>Conifers II</taxon>
        <taxon>Cupressales</taxon>
        <taxon>Taxaceae</taxon>
        <taxon>Taxus</taxon>
    </lineage>
</organism>
<comment type="caution">
    <text evidence="16">The sequence shown here is derived from an EMBL/GenBank/DDBJ whole genome shotgun (WGS) entry which is preliminary data.</text>
</comment>
<feature type="domain" description="Protein kinase" evidence="14">
    <location>
        <begin position="542"/>
        <end position="808"/>
    </location>
</feature>
<feature type="compositionally biased region" description="Low complexity" evidence="13">
    <location>
        <begin position="103"/>
        <end position="113"/>
    </location>
</feature>
<dbReference type="GO" id="GO:0007166">
    <property type="term" value="P:cell surface receptor signaling pathway"/>
    <property type="evidence" value="ECO:0007669"/>
    <property type="project" value="InterPro"/>
</dbReference>
<dbReference type="SUPFAM" id="SSF56112">
    <property type="entry name" value="Protein kinase-like (PK-like)"/>
    <property type="match status" value="1"/>
</dbReference>
<dbReference type="SMART" id="SM00181">
    <property type="entry name" value="EGF"/>
    <property type="match status" value="2"/>
</dbReference>